<feature type="transmembrane region" description="Helical" evidence="1">
    <location>
        <begin position="151"/>
        <end position="169"/>
    </location>
</feature>
<dbReference type="Proteomes" id="UP000029556">
    <property type="component" value="Unassembled WGS sequence"/>
</dbReference>
<accession>A0A095ZNY1</accession>
<sequence>MVTQPIARLNGTLLIRMVCSILFCCFTFVYLYVYQADVLAVTQHVLSGGRTSYHAGVGAVLITLTLYLVHIGVSYVCRPIGIGFSLTFFPSLLLLTILTDVSDNIDHNFSLGWWWIAAPLLLLVHGGLMLELKRNRHEVEEGKAHEGLVHLLWQNIMSLGVMFVLVGLFSNHDEVFHERAKMEQAIVNKEYKDALEVGKNNLKTDSNLVMLRAFCLSKTHKMGESLFEYPLIGESQSLLPNGSSVRMLLTSDKDVYRYIGVMPRQQMPVMRYLKLITESRKAKKPAGDYLLCGYLLDKNLDKFVVHLPLYYHVDSLLPKHYREALVLYTHSRSNPKLVYHDAVADADYRDYQDLEKKYPEKMVRQTKIRDIYGKTYWYYFHYHQKK</sequence>
<feature type="transmembrane region" description="Helical" evidence="1">
    <location>
        <begin position="111"/>
        <end position="130"/>
    </location>
</feature>
<feature type="transmembrane region" description="Helical" evidence="1">
    <location>
        <begin position="12"/>
        <end position="33"/>
    </location>
</feature>
<reference evidence="2 3" key="1">
    <citation type="submission" date="2014-07" db="EMBL/GenBank/DDBJ databases">
        <authorList>
            <person name="McCorrison J."/>
            <person name="Sanka R."/>
            <person name="Torralba M."/>
            <person name="Gillis M."/>
            <person name="Haft D.H."/>
            <person name="Methe B."/>
            <person name="Sutton G."/>
            <person name="Nelson K.E."/>
        </authorList>
    </citation>
    <scope>NUCLEOTIDE SEQUENCE [LARGE SCALE GENOMIC DNA]</scope>
    <source>
        <strain evidence="2 3">DNF00853</strain>
    </source>
</reference>
<dbReference type="EMBL" id="JRNN01000032">
    <property type="protein sequence ID" value="KGF36106.1"/>
    <property type="molecule type" value="Genomic_DNA"/>
</dbReference>
<keyword evidence="1" id="KW-1133">Transmembrane helix</keyword>
<dbReference type="RefSeq" id="WP_231553940.1">
    <property type="nucleotide sequence ID" value="NZ_JRNN01000032.1"/>
</dbReference>
<feature type="transmembrane region" description="Helical" evidence="1">
    <location>
        <begin position="53"/>
        <end position="73"/>
    </location>
</feature>
<feature type="transmembrane region" description="Helical" evidence="1">
    <location>
        <begin position="80"/>
        <end position="99"/>
    </location>
</feature>
<comment type="caution">
    <text evidence="2">The sequence shown here is derived from an EMBL/GenBank/DDBJ whole genome shotgun (WGS) entry which is preliminary data.</text>
</comment>
<evidence type="ECO:0000313" key="3">
    <source>
        <dbReference type="Proteomes" id="UP000029556"/>
    </source>
</evidence>
<name>A0A095ZNY1_9BACT</name>
<gene>
    <name evidence="2" type="ORF">HMPREF2137_03105</name>
</gene>
<keyword evidence="1" id="KW-0812">Transmembrane</keyword>
<evidence type="ECO:0000313" key="2">
    <source>
        <dbReference type="EMBL" id="KGF36106.1"/>
    </source>
</evidence>
<dbReference type="AlphaFoldDB" id="A0A095ZNY1"/>
<protein>
    <submittedName>
        <fullName evidence="2">Uncharacterized protein</fullName>
    </submittedName>
</protein>
<keyword evidence="1" id="KW-0472">Membrane</keyword>
<organism evidence="2 3">
    <name type="scientific">Hoylesella buccalis DNF00853</name>
    <dbReference type="NCBI Taxonomy" id="1401074"/>
    <lineage>
        <taxon>Bacteria</taxon>
        <taxon>Pseudomonadati</taxon>
        <taxon>Bacteroidota</taxon>
        <taxon>Bacteroidia</taxon>
        <taxon>Bacteroidales</taxon>
        <taxon>Prevotellaceae</taxon>
        <taxon>Hoylesella</taxon>
    </lineage>
</organism>
<dbReference type="InterPro" id="IPR045692">
    <property type="entry name" value="DUF6057"/>
</dbReference>
<evidence type="ECO:0000256" key="1">
    <source>
        <dbReference type="SAM" id="Phobius"/>
    </source>
</evidence>
<dbReference type="Pfam" id="PF19529">
    <property type="entry name" value="DUF6057"/>
    <property type="match status" value="1"/>
</dbReference>
<proteinExistence type="predicted"/>